<dbReference type="Pfam" id="PF04294">
    <property type="entry name" value="VanW"/>
    <property type="match status" value="1"/>
</dbReference>
<organism evidence="3 4">
    <name type="scientific">Kribbella jejuensis</name>
    <dbReference type="NCBI Taxonomy" id="236068"/>
    <lineage>
        <taxon>Bacteria</taxon>
        <taxon>Bacillati</taxon>
        <taxon>Actinomycetota</taxon>
        <taxon>Actinomycetes</taxon>
        <taxon>Propionibacteriales</taxon>
        <taxon>Kribbellaceae</taxon>
        <taxon>Kribbella</taxon>
    </lineage>
</organism>
<dbReference type="InterPro" id="IPR022029">
    <property type="entry name" value="YoaR-like_PG-bd"/>
</dbReference>
<dbReference type="Proteomes" id="UP000316298">
    <property type="component" value="Unassembled WGS sequence"/>
</dbReference>
<accession>A0A542EQ40</accession>
<reference evidence="3 4" key="1">
    <citation type="submission" date="2019-06" db="EMBL/GenBank/DDBJ databases">
        <title>Sequencing the genomes of 1000 actinobacteria strains.</title>
        <authorList>
            <person name="Klenk H.-P."/>
        </authorList>
    </citation>
    <scope>NUCLEOTIDE SEQUENCE [LARGE SCALE GENOMIC DNA]</scope>
    <source>
        <strain evidence="3 4">DSM 17305</strain>
    </source>
</reference>
<dbReference type="Pfam" id="PF12229">
    <property type="entry name" value="PG_binding_4"/>
    <property type="match status" value="2"/>
</dbReference>
<sequence length="582" mass="60639">MGRKQLAGIIAAAGLGVIVVGYGAAFAFAGSKIPSGTTVLGIGIGGLSKDAAQAKLSDGLKDRVAAPIALTAGGSKFQVVPADAGLSVDIGKTVDAAGAGRSLSPARIWHALTGGDAVEPVVTKDDAKLKAAVDKLAGQVNRKATEGTITFTGTKPVKHEPAEGLELDTAKATGAVLAAYPSDGDATDLPVSTTKPQAASEAIDKAVTEFAEPAMSGPVRLSVGSKSVDLEPAELAPALSVTVQEGRVIPALNTKKLEPLFQARFKTLETLPKDATVQIVGAAPKVVPAVDGLVVDRAKVGAAILLVLPKPQGERRAVVPLTQTKAAFTTEAATALGIKEKMGEFQTEFPDAAYRNINIGTAARKINGTLLKPNETFSLNKIVGERTKENGFTEGYIISGGKFEKDLGGGVSQSATTTFNAAFFAGLKILEHKAHSVYISRYPVGREATVAWGSVDLKFLNDSGHGILVQTIFKASTPGSKGSIRVIIWGTKFWDVTAGQSEKSNIRQPKVVYNTAAKCEPQAPTPGFDITIYRYMARNGVRQKTEQFTTKYNAADDIRCGPKPGTTVTPPPGTTTPGRKPS</sequence>
<evidence type="ECO:0000256" key="1">
    <source>
        <dbReference type="SAM" id="MobiDB-lite"/>
    </source>
</evidence>
<dbReference type="PANTHER" id="PTHR35788:SF1">
    <property type="entry name" value="EXPORTED PROTEIN"/>
    <property type="match status" value="1"/>
</dbReference>
<name>A0A542EQ40_9ACTN</name>
<dbReference type="AlphaFoldDB" id="A0A542EQ40"/>
<dbReference type="InterPro" id="IPR007391">
    <property type="entry name" value="Vancomycin_resist_VanW"/>
</dbReference>
<dbReference type="OrthoDB" id="9813301at2"/>
<dbReference type="InterPro" id="IPR052913">
    <property type="entry name" value="Glycopeptide_resist_protein"/>
</dbReference>
<dbReference type="RefSeq" id="WP_141853711.1">
    <property type="nucleotide sequence ID" value="NZ_BAAAKA010000012.1"/>
</dbReference>
<evidence type="ECO:0000313" key="3">
    <source>
        <dbReference type="EMBL" id="TQJ17344.1"/>
    </source>
</evidence>
<evidence type="ECO:0000259" key="2">
    <source>
        <dbReference type="Pfam" id="PF12229"/>
    </source>
</evidence>
<feature type="region of interest" description="Disordered" evidence="1">
    <location>
        <begin position="555"/>
        <end position="582"/>
    </location>
</feature>
<feature type="domain" description="YoaR-like putative peptidoglycan binding" evidence="2">
    <location>
        <begin position="78"/>
        <end position="183"/>
    </location>
</feature>
<gene>
    <name evidence="3" type="ORF">FB475_1460</name>
</gene>
<feature type="domain" description="YoaR-like putative peptidoglycan binding" evidence="2">
    <location>
        <begin position="250"/>
        <end position="311"/>
    </location>
</feature>
<protein>
    <submittedName>
        <fullName evidence="3">Vancomycin resistance protein YoaR</fullName>
    </submittedName>
</protein>
<evidence type="ECO:0000313" key="4">
    <source>
        <dbReference type="Proteomes" id="UP000316298"/>
    </source>
</evidence>
<keyword evidence="4" id="KW-1185">Reference proteome</keyword>
<comment type="caution">
    <text evidence="3">The sequence shown here is derived from an EMBL/GenBank/DDBJ whole genome shotgun (WGS) entry which is preliminary data.</text>
</comment>
<dbReference type="EMBL" id="VFMM01000001">
    <property type="protein sequence ID" value="TQJ17344.1"/>
    <property type="molecule type" value="Genomic_DNA"/>
</dbReference>
<proteinExistence type="predicted"/>
<dbReference type="PANTHER" id="PTHR35788">
    <property type="entry name" value="EXPORTED PROTEIN-RELATED"/>
    <property type="match status" value="1"/>
</dbReference>